<name>A0ABW3CVC4_9FLAO</name>
<dbReference type="RefSeq" id="WP_386405109.1">
    <property type="nucleotide sequence ID" value="NZ_JBHTJH010000004.1"/>
</dbReference>
<reference evidence="3" key="1">
    <citation type="journal article" date="2019" name="Int. J. Syst. Evol. Microbiol.">
        <title>The Global Catalogue of Microorganisms (GCM) 10K type strain sequencing project: providing services to taxonomists for standard genome sequencing and annotation.</title>
        <authorList>
            <consortium name="The Broad Institute Genomics Platform"/>
            <consortium name="The Broad Institute Genome Sequencing Center for Infectious Disease"/>
            <person name="Wu L."/>
            <person name="Ma J."/>
        </authorList>
    </citation>
    <scope>NUCLEOTIDE SEQUENCE [LARGE SCALE GENOMIC DNA]</scope>
    <source>
        <strain evidence="3">CCUG 62952</strain>
    </source>
</reference>
<keyword evidence="1" id="KW-0472">Membrane</keyword>
<protein>
    <submittedName>
        <fullName evidence="2">Uncharacterized protein</fullName>
    </submittedName>
</protein>
<evidence type="ECO:0000256" key="1">
    <source>
        <dbReference type="SAM" id="Phobius"/>
    </source>
</evidence>
<proteinExistence type="predicted"/>
<comment type="caution">
    <text evidence="2">The sequence shown here is derived from an EMBL/GenBank/DDBJ whole genome shotgun (WGS) entry which is preliminary data.</text>
</comment>
<gene>
    <name evidence="2" type="ORF">ACFQ1M_05575</name>
</gene>
<feature type="transmembrane region" description="Helical" evidence="1">
    <location>
        <begin position="12"/>
        <end position="34"/>
    </location>
</feature>
<organism evidence="2 3">
    <name type="scientific">Sungkyunkwania multivorans</name>
    <dbReference type="NCBI Taxonomy" id="1173618"/>
    <lineage>
        <taxon>Bacteria</taxon>
        <taxon>Pseudomonadati</taxon>
        <taxon>Bacteroidota</taxon>
        <taxon>Flavobacteriia</taxon>
        <taxon>Flavobacteriales</taxon>
        <taxon>Flavobacteriaceae</taxon>
        <taxon>Sungkyunkwania</taxon>
    </lineage>
</organism>
<dbReference type="Proteomes" id="UP001596978">
    <property type="component" value="Unassembled WGS sequence"/>
</dbReference>
<dbReference type="EMBL" id="JBHTJH010000004">
    <property type="protein sequence ID" value="MFD0861666.1"/>
    <property type="molecule type" value="Genomic_DNA"/>
</dbReference>
<keyword evidence="1" id="KW-0812">Transmembrane</keyword>
<evidence type="ECO:0000313" key="3">
    <source>
        <dbReference type="Proteomes" id="UP001596978"/>
    </source>
</evidence>
<keyword evidence="1" id="KW-1133">Transmembrane helix</keyword>
<keyword evidence="3" id="KW-1185">Reference proteome</keyword>
<accession>A0ABW3CVC4</accession>
<sequence length="106" mass="11756">MSKNNDKKYQKLLLSLVMDGLGVLTSSYAVILLGDFADVVWAPLAGYAMTKMYKGNEGKIAGAVTFIEEAIPGTDLVPTFTLMWIYTYVIQGKKKTEEIIDIDIEQ</sequence>
<evidence type="ECO:0000313" key="2">
    <source>
        <dbReference type="EMBL" id="MFD0861666.1"/>
    </source>
</evidence>